<dbReference type="GO" id="GO:0005886">
    <property type="term" value="C:plasma membrane"/>
    <property type="evidence" value="ECO:0007669"/>
    <property type="project" value="UniProtKB-SubCell"/>
</dbReference>
<organism evidence="14 15">
    <name type="scientific">Chromatocurvus halotolerans</name>
    <dbReference type="NCBI Taxonomy" id="1132028"/>
    <lineage>
        <taxon>Bacteria</taxon>
        <taxon>Pseudomonadati</taxon>
        <taxon>Pseudomonadota</taxon>
        <taxon>Gammaproteobacteria</taxon>
        <taxon>Cellvibrionales</taxon>
        <taxon>Halieaceae</taxon>
        <taxon>Chromatocurvus</taxon>
    </lineage>
</organism>
<evidence type="ECO:0000256" key="7">
    <source>
        <dbReference type="ARBA" id="ARBA00022676"/>
    </source>
</evidence>
<evidence type="ECO:0000256" key="9">
    <source>
        <dbReference type="ARBA" id="ARBA00022692"/>
    </source>
</evidence>
<evidence type="ECO:0000256" key="8">
    <source>
        <dbReference type="ARBA" id="ARBA00022679"/>
    </source>
</evidence>
<protein>
    <recommendedName>
        <fullName evidence="4">Glucans biosynthesis glucosyltransferase H</fullName>
    </recommendedName>
</protein>
<comment type="subcellular location">
    <subcellularLocation>
        <location evidence="1">Cell inner membrane</location>
        <topology evidence="1">Multi-pass membrane protein</topology>
    </subcellularLocation>
</comment>
<dbReference type="NCBIfam" id="NF003962">
    <property type="entry name" value="PRK05454.2-5"/>
    <property type="match status" value="1"/>
</dbReference>
<name>A0A4R2KS24_9GAMM</name>
<evidence type="ECO:0000256" key="4">
    <source>
        <dbReference type="ARBA" id="ARBA00020585"/>
    </source>
</evidence>
<sequence length="639" mass="70159">MTSALSSTPPASPLAMPTQVLSRRPARFDASPDPLTILARAITFGGSLALTAGACYQLYRIIPLDEAATLAAPARLWLTFLLWLLLFLFTTTFAWISLSATGALAGLLSVCHLSGSTRRQRHPGADTALRGRTVLIMPIYNEDAISACAALAAMGEDLARTGLQGHFEIFILSDSNAADVLATEQAAAQYLRDHLRGTMPVWYRRREHNSERKAGNIRDFVNRWGDSYDYMVVLDADSLIAGETLVALVREMDADPASGILQTLPRLHGGKTLFARLQQFAGIAYGPVFSRGLCAWQGHDGNYWGHNAIIRTRAFAASAGLPVLPGRRPFAGEIRSHDFVEAALMRRAGWSVRMLPELAHSWEECPTTLLDAAIRDRRWAQGNVQHLAVVSARGLRWPSRAHMLMGVMNYLTSLLWLAMVTLGLVLSTQFALPQPGLLPVENLPVFDSKGMIGLFIFTMALLLLPKMLGLASGLLTPEMRGGMGRLTFFCSVLLELLFSVLHAPIFMLIHSRHLWDILHGQDSGWSAQRRQESGIHWRQLLMSHGTHTVVGILLLSLLLWLPSSLLYWMLPIIVGLLLAVPLSALGGSQAAGQWLERRGLLGIPEERALPEIMQRRHALLDACEPIITARAARTATPSV</sequence>
<keyword evidence="15" id="KW-1185">Reference proteome</keyword>
<accession>A0A4R2KS24</accession>
<evidence type="ECO:0000256" key="5">
    <source>
        <dbReference type="ARBA" id="ARBA00022475"/>
    </source>
</evidence>
<evidence type="ECO:0000256" key="6">
    <source>
        <dbReference type="ARBA" id="ARBA00022519"/>
    </source>
</evidence>
<dbReference type="InterPro" id="IPR001173">
    <property type="entry name" value="Glyco_trans_2-like"/>
</dbReference>
<reference evidence="14 15" key="1">
    <citation type="submission" date="2019-03" db="EMBL/GenBank/DDBJ databases">
        <title>Genomic Encyclopedia of Type Strains, Phase IV (KMG-IV): sequencing the most valuable type-strain genomes for metagenomic binning, comparative biology and taxonomic classification.</title>
        <authorList>
            <person name="Goeker M."/>
        </authorList>
    </citation>
    <scope>NUCLEOTIDE SEQUENCE [LARGE SCALE GENOMIC DNA]</scope>
    <source>
        <strain evidence="14 15">DSM 23344</strain>
    </source>
</reference>
<dbReference type="Pfam" id="PF13632">
    <property type="entry name" value="Glyco_trans_2_3"/>
    <property type="match status" value="1"/>
</dbReference>
<keyword evidence="5" id="KW-1003">Cell membrane</keyword>
<keyword evidence="7" id="KW-0328">Glycosyltransferase</keyword>
<evidence type="ECO:0000256" key="11">
    <source>
        <dbReference type="ARBA" id="ARBA00023136"/>
    </source>
</evidence>
<dbReference type="PANTHER" id="PTHR43867:SF5">
    <property type="entry name" value="GLUCANS BIOSYNTHESIS GLUCOSYLTRANSFERASE H"/>
    <property type="match status" value="1"/>
</dbReference>
<dbReference type="NCBIfam" id="NF003958">
    <property type="entry name" value="PRK05454.2-1"/>
    <property type="match status" value="1"/>
</dbReference>
<feature type="transmembrane region" description="Helical" evidence="12">
    <location>
        <begin position="565"/>
        <end position="588"/>
    </location>
</feature>
<dbReference type="RefSeq" id="WP_117317589.1">
    <property type="nucleotide sequence ID" value="NZ_QQSW01000009.1"/>
</dbReference>
<feature type="transmembrane region" description="Helical" evidence="12">
    <location>
        <begin position="486"/>
        <end position="509"/>
    </location>
</feature>
<comment type="caution">
    <text evidence="14">The sequence shown here is derived from an EMBL/GenBank/DDBJ whole genome shotgun (WGS) entry which is preliminary data.</text>
</comment>
<feature type="transmembrane region" description="Helical" evidence="12">
    <location>
        <begin position="37"/>
        <end position="56"/>
    </location>
</feature>
<evidence type="ECO:0000313" key="14">
    <source>
        <dbReference type="EMBL" id="TCO75587.1"/>
    </source>
</evidence>
<feature type="transmembrane region" description="Helical" evidence="12">
    <location>
        <begin position="95"/>
        <end position="113"/>
    </location>
</feature>
<dbReference type="PANTHER" id="PTHR43867">
    <property type="entry name" value="CELLULOSE SYNTHASE CATALYTIC SUBUNIT A [UDP-FORMING]"/>
    <property type="match status" value="1"/>
</dbReference>
<evidence type="ECO:0000256" key="2">
    <source>
        <dbReference type="ARBA" id="ARBA00005001"/>
    </source>
</evidence>
<dbReference type="GO" id="GO:0016758">
    <property type="term" value="F:hexosyltransferase activity"/>
    <property type="evidence" value="ECO:0007669"/>
    <property type="project" value="TreeGrafter"/>
</dbReference>
<dbReference type="SUPFAM" id="SSF53448">
    <property type="entry name" value="Nucleotide-diphospho-sugar transferases"/>
    <property type="match status" value="1"/>
</dbReference>
<keyword evidence="9 12" id="KW-0812">Transmembrane</keyword>
<feature type="transmembrane region" description="Helical" evidence="12">
    <location>
        <begin position="68"/>
        <end position="89"/>
    </location>
</feature>
<keyword evidence="6" id="KW-0997">Cell inner membrane</keyword>
<dbReference type="InterPro" id="IPR050321">
    <property type="entry name" value="Glycosyltr_2/OpgH_subfam"/>
</dbReference>
<evidence type="ECO:0000256" key="1">
    <source>
        <dbReference type="ARBA" id="ARBA00004429"/>
    </source>
</evidence>
<feature type="domain" description="Glycosyltransferase 2-like" evidence="13">
    <location>
        <begin position="232"/>
        <end position="426"/>
    </location>
</feature>
<dbReference type="Gene3D" id="3.90.550.10">
    <property type="entry name" value="Spore Coat Polysaccharide Biosynthesis Protein SpsA, Chain A"/>
    <property type="match status" value="1"/>
</dbReference>
<evidence type="ECO:0000256" key="10">
    <source>
        <dbReference type="ARBA" id="ARBA00022989"/>
    </source>
</evidence>
<proteinExistence type="inferred from homology"/>
<dbReference type="Proteomes" id="UP000294980">
    <property type="component" value="Unassembled WGS sequence"/>
</dbReference>
<comment type="similarity">
    <text evidence="3">Belongs to the glycosyltransferase 2 family. OpgH subfamily.</text>
</comment>
<dbReference type="OrthoDB" id="9775281at2"/>
<keyword evidence="11 12" id="KW-0472">Membrane</keyword>
<gene>
    <name evidence="14" type="ORF">EV688_1074</name>
</gene>
<dbReference type="AlphaFoldDB" id="A0A4R2KS24"/>
<feature type="transmembrane region" description="Helical" evidence="12">
    <location>
        <begin position="410"/>
        <end position="432"/>
    </location>
</feature>
<keyword evidence="8 14" id="KW-0808">Transferase</keyword>
<evidence type="ECO:0000259" key="13">
    <source>
        <dbReference type="Pfam" id="PF13632"/>
    </source>
</evidence>
<dbReference type="EMBL" id="SLWX01000007">
    <property type="protein sequence ID" value="TCO75587.1"/>
    <property type="molecule type" value="Genomic_DNA"/>
</dbReference>
<dbReference type="InterPro" id="IPR029044">
    <property type="entry name" value="Nucleotide-diphossugar_trans"/>
</dbReference>
<dbReference type="CDD" id="cd04191">
    <property type="entry name" value="Glucan_BSP_MdoH"/>
    <property type="match status" value="1"/>
</dbReference>
<comment type="pathway">
    <text evidence="2">Glycan metabolism; osmoregulated periplasmic glucan (OPG) biosynthesis.</text>
</comment>
<evidence type="ECO:0000313" key="15">
    <source>
        <dbReference type="Proteomes" id="UP000294980"/>
    </source>
</evidence>
<feature type="transmembrane region" description="Helical" evidence="12">
    <location>
        <begin position="452"/>
        <end position="474"/>
    </location>
</feature>
<evidence type="ECO:0000256" key="3">
    <source>
        <dbReference type="ARBA" id="ARBA00009337"/>
    </source>
</evidence>
<keyword evidence="10 12" id="KW-1133">Transmembrane helix</keyword>
<evidence type="ECO:0000256" key="12">
    <source>
        <dbReference type="SAM" id="Phobius"/>
    </source>
</evidence>